<evidence type="ECO:0000313" key="11">
    <source>
        <dbReference type="Proteomes" id="UP000297716"/>
    </source>
</evidence>
<sequence>MGYSVIVFAYRKPGTTPEQFKAHSEGSHVPLIREIAGPTFPLSHTRRYLHRTEKQTSTNTVSNANTPATVLIGSQAEFDYDSFAELTFEDESACQAFFGVMQQPGNAARIAADEEKFLDRARLTAVVLGDTTETRRNTLNTIDPTEHARRRKVLNTCFTDNSVMLDQHDSTTEWSAYMELGENLDYLVFDIMGDLSFGSSFNMKDPGVNPLKAQNSTTGRPAYTGDELRAEATLLIIAGSDTTTASLASIFWYLSRDPSRYKKLMHELQQTFEMAEDVISGPKLMGYTYLRASIDEGMRLVPPEPCEPPREVLSSSLNTMNDHYPKGTIVGTVP</sequence>
<dbReference type="GO" id="GO:0020037">
    <property type="term" value="F:heme binding"/>
    <property type="evidence" value="ECO:0007669"/>
    <property type="project" value="InterPro"/>
</dbReference>
<dbReference type="Gene3D" id="1.10.630.10">
    <property type="entry name" value="Cytochrome P450"/>
    <property type="match status" value="1"/>
</dbReference>
<evidence type="ECO:0000256" key="2">
    <source>
        <dbReference type="ARBA" id="ARBA00005986"/>
    </source>
</evidence>
<reference evidence="10 11" key="1">
    <citation type="submission" date="2019-03" db="EMBL/GenBank/DDBJ databases">
        <title>Draft genome sequence of Xylaria hypoxylon DSM 108379, a ubiquitous saprotrophic-parasitic fungi on hardwood.</title>
        <authorList>
            <person name="Buettner E."/>
            <person name="Leonhardt S."/>
            <person name="Gebauer A.M."/>
            <person name="Liers C."/>
            <person name="Hofrichter M."/>
            <person name="Kellner H."/>
        </authorList>
    </citation>
    <scope>NUCLEOTIDE SEQUENCE [LARGE SCALE GENOMIC DNA]</scope>
    <source>
        <strain evidence="10 11">DSM 108379</strain>
    </source>
</reference>
<comment type="similarity">
    <text evidence="2">Belongs to the tpcK family.</text>
</comment>
<dbReference type="GO" id="GO:0004497">
    <property type="term" value="F:monooxygenase activity"/>
    <property type="evidence" value="ECO:0007669"/>
    <property type="project" value="UniProtKB-KW"/>
</dbReference>
<dbReference type="InterPro" id="IPR011008">
    <property type="entry name" value="Dimeric_a/b-barrel"/>
</dbReference>
<dbReference type="GO" id="GO:0005506">
    <property type="term" value="F:iron ion binding"/>
    <property type="evidence" value="ECO:0007669"/>
    <property type="project" value="InterPro"/>
</dbReference>
<keyword evidence="8" id="KW-0503">Monooxygenase</keyword>
<evidence type="ECO:0000256" key="5">
    <source>
        <dbReference type="ARBA" id="ARBA00022723"/>
    </source>
</evidence>
<dbReference type="PANTHER" id="PTHR24305">
    <property type="entry name" value="CYTOCHROME P450"/>
    <property type="match status" value="1"/>
</dbReference>
<name>A0A4Z0YNS4_9PEZI</name>
<dbReference type="InterPro" id="IPR036396">
    <property type="entry name" value="Cyt_P450_sf"/>
</dbReference>
<dbReference type="SUPFAM" id="SSF54909">
    <property type="entry name" value="Dimeric alpha+beta barrel"/>
    <property type="match status" value="1"/>
</dbReference>
<dbReference type="InterPro" id="IPR009799">
    <property type="entry name" value="EthD_dom"/>
</dbReference>
<protein>
    <recommendedName>
        <fullName evidence="9">EthD domain-containing protein</fullName>
    </recommendedName>
</protein>
<dbReference type="InterPro" id="IPR001128">
    <property type="entry name" value="Cyt_P450"/>
</dbReference>
<dbReference type="EMBL" id="SKBN01000035">
    <property type="protein sequence ID" value="TGJ85979.1"/>
    <property type="molecule type" value="Genomic_DNA"/>
</dbReference>
<dbReference type="OrthoDB" id="2519291at2759"/>
<evidence type="ECO:0000256" key="7">
    <source>
        <dbReference type="ARBA" id="ARBA00023004"/>
    </source>
</evidence>
<keyword evidence="7" id="KW-0408">Iron</keyword>
<evidence type="ECO:0000256" key="1">
    <source>
        <dbReference type="ARBA" id="ARBA00001971"/>
    </source>
</evidence>
<comment type="similarity">
    <text evidence="3">Belongs to the cytochrome P450 family.</text>
</comment>
<dbReference type="GO" id="GO:0016705">
    <property type="term" value="F:oxidoreductase activity, acting on paired donors, with incorporation or reduction of molecular oxygen"/>
    <property type="evidence" value="ECO:0007669"/>
    <property type="project" value="InterPro"/>
</dbReference>
<evidence type="ECO:0000256" key="4">
    <source>
        <dbReference type="ARBA" id="ARBA00022617"/>
    </source>
</evidence>
<evidence type="ECO:0000313" key="10">
    <source>
        <dbReference type="EMBL" id="TGJ85979.1"/>
    </source>
</evidence>
<dbReference type="InterPro" id="IPR050121">
    <property type="entry name" value="Cytochrome_P450_monoxygenase"/>
</dbReference>
<keyword evidence="6" id="KW-0560">Oxidoreductase</keyword>
<gene>
    <name evidence="10" type="ORF">E0Z10_g2772</name>
</gene>
<evidence type="ECO:0000256" key="3">
    <source>
        <dbReference type="ARBA" id="ARBA00010617"/>
    </source>
</evidence>
<keyword evidence="5" id="KW-0479">Metal-binding</keyword>
<dbReference type="Proteomes" id="UP000297716">
    <property type="component" value="Unassembled WGS sequence"/>
</dbReference>
<dbReference type="SUPFAM" id="SSF48264">
    <property type="entry name" value="Cytochrome P450"/>
    <property type="match status" value="1"/>
</dbReference>
<feature type="domain" description="EthD" evidence="9">
    <location>
        <begin position="12"/>
        <end position="120"/>
    </location>
</feature>
<keyword evidence="11" id="KW-1185">Reference proteome</keyword>
<evidence type="ECO:0000256" key="8">
    <source>
        <dbReference type="ARBA" id="ARBA00023033"/>
    </source>
</evidence>
<dbReference type="AlphaFoldDB" id="A0A4Z0YNS4"/>
<organism evidence="10 11">
    <name type="scientific">Xylaria hypoxylon</name>
    <dbReference type="NCBI Taxonomy" id="37992"/>
    <lineage>
        <taxon>Eukaryota</taxon>
        <taxon>Fungi</taxon>
        <taxon>Dikarya</taxon>
        <taxon>Ascomycota</taxon>
        <taxon>Pezizomycotina</taxon>
        <taxon>Sordariomycetes</taxon>
        <taxon>Xylariomycetidae</taxon>
        <taxon>Xylariales</taxon>
        <taxon>Xylariaceae</taxon>
        <taxon>Xylaria</taxon>
    </lineage>
</organism>
<comment type="caution">
    <text evidence="10">The sequence shown here is derived from an EMBL/GenBank/DDBJ whole genome shotgun (WGS) entry which is preliminary data.</text>
</comment>
<proteinExistence type="inferred from homology"/>
<dbReference type="PANTHER" id="PTHR24305:SF237">
    <property type="entry name" value="CYTOCHROME P450 MONOOXYGENASE ATNE-RELATED"/>
    <property type="match status" value="1"/>
</dbReference>
<dbReference type="Pfam" id="PF00067">
    <property type="entry name" value="p450"/>
    <property type="match status" value="1"/>
</dbReference>
<comment type="cofactor">
    <cofactor evidence="1">
        <name>heme</name>
        <dbReference type="ChEBI" id="CHEBI:30413"/>
    </cofactor>
</comment>
<evidence type="ECO:0000259" key="9">
    <source>
        <dbReference type="Pfam" id="PF07110"/>
    </source>
</evidence>
<keyword evidence="4" id="KW-0349">Heme</keyword>
<accession>A0A4Z0YNS4</accession>
<dbReference type="Pfam" id="PF07110">
    <property type="entry name" value="EthD"/>
    <property type="match status" value="1"/>
</dbReference>
<dbReference type="STRING" id="37992.A0A4Z0YNS4"/>
<dbReference type="Gene3D" id="3.30.70.100">
    <property type="match status" value="1"/>
</dbReference>
<evidence type="ECO:0000256" key="6">
    <source>
        <dbReference type="ARBA" id="ARBA00023002"/>
    </source>
</evidence>